<proteinExistence type="predicted"/>
<protein>
    <submittedName>
        <fullName evidence="1">Uncharacterized protein</fullName>
    </submittedName>
</protein>
<dbReference type="AlphaFoldDB" id="A0AAV7LHG8"/>
<name>A0AAV7LHG8_PLEWA</name>
<organism evidence="1 2">
    <name type="scientific">Pleurodeles waltl</name>
    <name type="common">Iberian ribbed newt</name>
    <dbReference type="NCBI Taxonomy" id="8319"/>
    <lineage>
        <taxon>Eukaryota</taxon>
        <taxon>Metazoa</taxon>
        <taxon>Chordata</taxon>
        <taxon>Craniata</taxon>
        <taxon>Vertebrata</taxon>
        <taxon>Euteleostomi</taxon>
        <taxon>Amphibia</taxon>
        <taxon>Batrachia</taxon>
        <taxon>Caudata</taxon>
        <taxon>Salamandroidea</taxon>
        <taxon>Salamandridae</taxon>
        <taxon>Pleurodelinae</taxon>
        <taxon>Pleurodeles</taxon>
    </lineage>
</organism>
<accession>A0AAV7LHG8</accession>
<sequence length="94" mass="10347">MVTAPRQPGTSFPVCPRRFTSFCLRPSAACARSTRYTLLPTVTLVTYYGSRGLRFPTALGTPHYSVTPSAQPHSTTRAYCNELQLHPIIGSFPD</sequence>
<dbReference type="Proteomes" id="UP001066276">
    <property type="component" value="Chromosome 11"/>
</dbReference>
<comment type="caution">
    <text evidence="1">The sequence shown here is derived from an EMBL/GenBank/DDBJ whole genome shotgun (WGS) entry which is preliminary data.</text>
</comment>
<evidence type="ECO:0000313" key="1">
    <source>
        <dbReference type="EMBL" id="KAJ1091101.1"/>
    </source>
</evidence>
<dbReference type="EMBL" id="JANPWB010000015">
    <property type="protein sequence ID" value="KAJ1091101.1"/>
    <property type="molecule type" value="Genomic_DNA"/>
</dbReference>
<keyword evidence="2" id="KW-1185">Reference proteome</keyword>
<gene>
    <name evidence="1" type="ORF">NDU88_004228</name>
</gene>
<evidence type="ECO:0000313" key="2">
    <source>
        <dbReference type="Proteomes" id="UP001066276"/>
    </source>
</evidence>
<reference evidence="1" key="1">
    <citation type="journal article" date="2022" name="bioRxiv">
        <title>Sequencing and chromosome-scale assembly of the giantPleurodeles waltlgenome.</title>
        <authorList>
            <person name="Brown T."/>
            <person name="Elewa A."/>
            <person name="Iarovenko S."/>
            <person name="Subramanian E."/>
            <person name="Araus A.J."/>
            <person name="Petzold A."/>
            <person name="Susuki M."/>
            <person name="Suzuki K.-i.T."/>
            <person name="Hayashi T."/>
            <person name="Toyoda A."/>
            <person name="Oliveira C."/>
            <person name="Osipova E."/>
            <person name="Leigh N.D."/>
            <person name="Simon A."/>
            <person name="Yun M.H."/>
        </authorList>
    </citation>
    <scope>NUCLEOTIDE SEQUENCE</scope>
    <source>
        <strain evidence="1">20211129_DDA</strain>
        <tissue evidence="1">Liver</tissue>
    </source>
</reference>